<evidence type="ECO:0000256" key="2">
    <source>
        <dbReference type="ARBA" id="ARBA00004443"/>
    </source>
</evidence>
<evidence type="ECO:0000313" key="20">
    <source>
        <dbReference type="Proteomes" id="UP000449547"/>
    </source>
</evidence>
<keyword evidence="17" id="KW-1208">Phospholipid metabolism</keyword>
<evidence type="ECO:0000256" key="15">
    <source>
        <dbReference type="ARBA" id="ARBA00023136"/>
    </source>
</evidence>
<dbReference type="EC" id="2.7.7.41" evidence="6"/>
<keyword evidence="16" id="KW-0594">Phospholipid biosynthesis</keyword>
<dbReference type="AlphaFoldDB" id="A0A642UXH7"/>
<comment type="subcellular location">
    <subcellularLocation>
        <location evidence="2">Mitochondrion inner membrane</location>
        <topology evidence="2">Peripheral membrane protein</topology>
        <orientation evidence="2">Matrix side</orientation>
    </subcellularLocation>
</comment>
<dbReference type="PIRSF" id="PIRSF028840">
    <property type="entry name" value="Mmp37"/>
    <property type="match status" value="1"/>
</dbReference>
<dbReference type="GO" id="GO:0004605">
    <property type="term" value="F:phosphatidate cytidylyltransferase activity"/>
    <property type="evidence" value="ECO:0007669"/>
    <property type="project" value="UniProtKB-EC"/>
</dbReference>
<evidence type="ECO:0000256" key="12">
    <source>
        <dbReference type="ARBA" id="ARBA00022842"/>
    </source>
</evidence>
<dbReference type="PANTHER" id="PTHR13619">
    <property type="entry name" value="PHOSPHATIDATE CYTIDYLYLTRANSFERASE, MITOCHONDRIAL"/>
    <property type="match status" value="1"/>
</dbReference>
<comment type="cofactor">
    <cofactor evidence="1">
        <name>Mg(2+)</name>
        <dbReference type="ChEBI" id="CHEBI:18420"/>
    </cofactor>
</comment>
<keyword evidence="12" id="KW-0460">Magnesium</keyword>
<evidence type="ECO:0000256" key="1">
    <source>
        <dbReference type="ARBA" id="ARBA00001946"/>
    </source>
</evidence>
<keyword evidence="14" id="KW-0496">Mitochondrion</keyword>
<evidence type="ECO:0000256" key="9">
    <source>
        <dbReference type="ARBA" id="ARBA00022679"/>
    </source>
</evidence>
<keyword evidence="15" id="KW-0472">Membrane</keyword>
<dbReference type="GO" id="GO:0032049">
    <property type="term" value="P:cardiolipin biosynthetic process"/>
    <property type="evidence" value="ECO:0007669"/>
    <property type="project" value="InterPro"/>
</dbReference>
<evidence type="ECO:0000313" key="19">
    <source>
        <dbReference type="EMBL" id="KAA8904744.1"/>
    </source>
</evidence>
<accession>A0A642UXH7</accession>
<evidence type="ECO:0000256" key="7">
    <source>
        <dbReference type="ARBA" id="ARBA00018337"/>
    </source>
</evidence>
<protein>
    <recommendedName>
        <fullName evidence="7">Phosphatidate cytidylyltransferase, mitochondrial</fullName>
        <ecNumber evidence="6">2.7.7.41</ecNumber>
    </recommendedName>
    <alternativeName>
        <fullName evidence="18">CDP-diacylglycerol synthase</fullName>
    </alternativeName>
</protein>
<evidence type="ECO:0000256" key="6">
    <source>
        <dbReference type="ARBA" id="ARBA00012487"/>
    </source>
</evidence>
<organism evidence="19 20">
    <name type="scientific">Diutina rugosa</name>
    <name type="common">Yeast</name>
    <name type="synonym">Candida rugosa</name>
    <dbReference type="NCBI Taxonomy" id="5481"/>
    <lineage>
        <taxon>Eukaryota</taxon>
        <taxon>Fungi</taxon>
        <taxon>Dikarya</taxon>
        <taxon>Ascomycota</taxon>
        <taxon>Saccharomycotina</taxon>
        <taxon>Pichiomycetes</taxon>
        <taxon>Debaryomycetaceae</taxon>
        <taxon>Diutina</taxon>
    </lineage>
</organism>
<keyword evidence="10" id="KW-0548">Nucleotidyltransferase</keyword>
<dbReference type="PANTHER" id="PTHR13619:SF0">
    <property type="entry name" value="PHOSPHATIDATE CYTIDYLYLTRANSFERASE, MITOCHONDRIAL"/>
    <property type="match status" value="1"/>
</dbReference>
<keyword evidence="11" id="KW-0999">Mitochondrion inner membrane</keyword>
<gene>
    <name evidence="19" type="ORF">DIURU_001820</name>
</gene>
<dbReference type="GO" id="GO:0005743">
    <property type="term" value="C:mitochondrial inner membrane"/>
    <property type="evidence" value="ECO:0007669"/>
    <property type="project" value="UniProtKB-SubCell"/>
</dbReference>
<comment type="pathway">
    <text evidence="3">Phospholipid metabolism; CDP-diacylglycerol biosynthesis; CDP-diacylglycerol from sn-glycerol 3-phosphate: step 3/3.</text>
</comment>
<dbReference type="UniPathway" id="UPA00557">
    <property type="reaction ID" value="UER00614"/>
</dbReference>
<dbReference type="RefSeq" id="XP_034013354.1">
    <property type="nucleotide sequence ID" value="XM_034154406.1"/>
</dbReference>
<dbReference type="GO" id="GO:0016024">
    <property type="term" value="P:CDP-diacylglycerol biosynthetic process"/>
    <property type="evidence" value="ECO:0007669"/>
    <property type="project" value="UniProtKB-UniPathway"/>
</dbReference>
<evidence type="ECO:0000256" key="4">
    <source>
        <dbReference type="ARBA" id="ARBA00005189"/>
    </source>
</evidence>
<comment type="pathway">
    <text evidence="4">Lipid metabolism.</text>
</comment>
<keyword evidence="8" id="KW-0444">Lipid biosynthesis</keyword>
<sequence>MILRCVRWQSTTGFTRVTTPYSDSVYKPIIAQGIRGLDQLDVPKDFHAGNQEVVIDRDQQRSLEGIIESFEAPMQTSIGYGSGVLPQAGYTKQDQQIDFINVVGDANQFHRRNLQQYPGHYSTKNLALLRWIQGKDGIYFNPFCPINGHTVKYGTVSRQAALHDLSEWTQLYFAGRLHKPVNFVRDNDPMVKFLNQYNLKNALTLSVFMLGSGKPTKVSIPETFSERQLYEQITRLSYMGDFRMKVGGENPHKVKNIVEKQFNLFKQVYEPIIDYFVHRGYLVISESGPNKVFRANLSVNHRIQLVSTLPLGFRKQLYGMYQDKSIKEIAKDPKLADNMQSVVSRIIWSSSIKQAIRGVLSAGLIQSVKYALAKNAKFWKSRGEKA</sequence>
<comment type="caution">
    <text evidence="19">The sequence shown here is derived from an EMBL/GenBank/DDBJ whole genome shotgun (WGS) entry which is preliminary data.</text>
</comment>
<evidence type="ECO:0000256" key="3">
    <source>
        <dbReference type="ARBA" id="ARBA00005119"/>
    </source>
</evidence>
<evidence type="ECO:0000256" key="16">
    <source>
        <dbReference type="ARBA" id="ARBA00023209"/>
    </source>
</evidence>
<evidence type="ECO:0000256" key="8">
    <source>
        <dbReference type="ARBA" id="ARBA00022516"/>
    </source>
</evidence>
<evidence type="ECO:0000256" key="10">
    <source>
        <dbReference type="ARBA" id="ARBA00022695"/>
    </source>
</evidence>
<comment type="similarity">
    <text evidence="5">Belongs to the TAM41 family.</text>
</comment>
<evidence type="ECO:0000256" key="18">
    <source>
        <dbReference type="ARBA" id="ARBA00029893"/>
    </source>
</evidence>
<dbReference type="Proteomes" id="UP000449547">
    <property type="component" value="Unassembled WGS sequence"/>
</dbReference>
<evidence type="ECO:0000256" key="17">
    <source>
        <dbReference type="ARBA" id="ARBA00023264"/>
    </source>
</evidence>
<reference evidence="19 20" key="1">
    <citation type="submission" date="2019-07" db="EMBL/GenBank/DDBJ databases">
        <title>Genome assembly of two rare yeast pathogens: Diutina rugosa and Trichomonascus ciferrii.</title>
        <authorList>
            <person name="Mixao V."/>
            <person name="Saus E."/>
            <person name="Hansen A."/>
            <person name="Lass-Flor C."/>
            <person name="Gabaldon T."/>
        </authorList>
    </citation>
    <scope>NUCLEOTIDE SEQUENCE [LARGE SCALE GENOMIC DNA]</scope>
    <source>
        <strain evidence="19 20">CBS 613</strain>
    </source>
</reference>
<keyword evidence="20" id="KW-1185">Reference proteome</keyword>
<dbReference type="EMBL" id="SWFT01000053">
    <property type="protein sequence ID" value="KAA8904744.1"/>
    <property type="molecule type" value="Genomic_DNA"/>
</dbReference>
<dbReference type="OrthoDB" id="341477at2759"/>
<dbReference type="VEuPathDB" id="FungiDB:DIURU_001820"/>
<evidence type="ECO:0000256" key="5">
    <source>
        <dbReference type="ARBA" id="ARBA00005458"/>
    </source>
</evidence>
<proteinExistence type="inferred from homology"/>
<dbReference type="Pfam" id="PF09139">
    <property type="entry name" value="Tam41_Mmp37"/>
    <property type="match status" value="1"/>
</dbReference>
<keyword evidence="9" id="KW-0808">Transferase</keyword>
<name>A0A642UXH7_DIURU</name>
<evidence type="ECO:0000256" key="11">
    <source>
        <dbReference type="ARBA" id="ARBA00022792"/>
    </source>
</evidence>
<dbReference type="OMA" id="HAENMHR"/>
<keyword evidence="13" id="KW-0443">Lipid metabolism</keyword>
<dbReference type="GeneID" id="54780473"/>
<evidence type="ECO:0000256" key="14">
    <source>
        <dbReference type="ARBA" id="ARBA00023128"/>
    </source>
</evidence>
<dbReference type="InterPro" id="IPR015222">
    <property type="entry name" value="Tam41"/>
</dbReference>
<evidence type="ECO:0000256" key="13">
    <source>
        <dbReference type="ARBA" id="ARBA00023098"/>
    </source>
</evidence>